<accession>A0ABR6GY11</accession>
<keyword evidence="5" id="KW-1185">Reference proteome</keyword>
<dbReference type="SUPFAM" id="SSF53474">
    <property type="entry name" value="alpha/beta-Hydrolases"/>
    <property type="match status" value="1"/>
</dbReference>
<feature type="compositionally biased region" description="Low complexity" evidence="1">
    <location>
        <begin position="368"/>
        <end position="380"/>
    </location>
</feature>
<dbReference type="Gene3D" id="3.40.50.1820">
    <property type="entry name" value="alpha/beta hydrolase"/>
    <property type="match status" value="1"/>
</dbReference>
<sequence>MLSRRFPLSLRSGAAAVSFGFASLASSAALAVSPATPVPNTHEAPPAAASNSINAASGATGATTQPSYGPQLEGFAYPHPQQRFRFTSQQQTLEMAYMDVAPRGTPNGRTAVLLHGKNFCGATWESTIEALTGAGFRVIAPDQIGFCASSKPRGYQFSFQQLAANTHALLQSLNIARATVIGHSIGGMLSLRYALQYPQDVEQLVVVNPIGLEDWQALGVPYASVDTLYQGELKTSFESIKAYQQRFYYHGQWTPAYGRWVSMLAGLYTGPGRETFAWNQAQTTEMMFTQPVVHELDRIRVPTTLIIGQKDRTAPGANRASPELQRQLGDYPVLGRRAAQAIPGSRLVELPERGHSPQVEAPEEFNAALLQSLQAASPSQPIRPTANDAKDASEVNDAGRASGAKP</sequence>
<evidence type="ECO:0000313" key="5">
    <source>
        <dbReference type="Proteomes" id="UP000574369"/>
    </source>
</evidence>
<name>A0ABR6GY11_9BURK</name>
<dbReference type="Pfam" id="PF00561">
    <property type="entry name" value="Abhydrolase_1"/>
    <property type="match status" value="1"/>
</dbReference>
<dbReference type="InterPro" id="IPR029058">
    <property type="entry name" value="AB_hydrolase_fold"/>
</dbReference>
<dbReference type="EMBL" id="JACHXO010000010">
    <property type="protein sequence ID" value="MBB3196997.1"/>
    <property type="molecule type" value="Genomic_DNA"/>
</dbReference>
<dbReference type="InterPro" id="IPR050266">
    <property type="entry name" value="AB_hydrolase_sf"/>
</dbReference>
<organism evidence="4 5">
    <name type="scientific">Roseateles terrae</name>
    <dbReference type="NCBI Taxonomy" id="431060"/>
    <lineage>
        <taxon>Bacteria</taxon>
        <taxon>Pseudomonadati</taxon>
        <taxon>Pseudomonadota</taxon>
        <taxon>Betaproteobacteria</taxon>
        <taxon>Burkholderiales</taxon>
        <taxon>Sphaerotilaceae</taxon>
        <taxon>Roseateles</taxon>
    </lineage>
</organism>
<comment type="caution">
    <text evidence="4">The sequence shown here is derived from an EMBL/GenBank/DDBJ whole genome shotgun (WGS) entry which is preliminary data.</text>
</comment>
<dbReference type="Proteomes" id="UP000574369">
    <property type="component" value="Unassembled WGS sequence"/>
</dbReference>
<protein>
    <submittedName>
        <fullName evidence="4">Pimeloyl-ACP methyl ester carboxylesterase</fullName>
    </submittedName>
</protein>
<feature type="chain" id="PRO_5045164244" evidence="2">
    <location>
        <begin position="32"/>
        <end position="406"/>
    </location>
</feature>
<dbReference type="InterPro" id="IPR000073">
    <property type="entry name" value="AB_hydrolase_1"/>
</dbReference>
<feature type="region of interest" description="Disordered" evidence="1">
    <location>
        <begin position="368"/>
        <end position="406"/>
    </location>
</feature>
<feature type="region of interest" description="Disordered" evidence="1">
    <location>
        <begin position="310"/>
        <end position="329"/>
    </location>
</feature>
<feature type="compositionally biased region" description="Low complexity" evidence="1">
    <location>
        <begin position="44"/>
        <end position="64"/>
    </location>
</feature>
<evidence type="ECO:0000256" key="1">
    <source>
        <dbReference type="SAM" id="MobiDB-lite"/>
    </source>
</evidence>
<feature type="domain" description="AB hydrolase-1" evidence="3">
    <location>
        <begin position="112"/>
        <end position="361"/>
    </location>
</feature>
<dbReference type="PANTHER" id="PTHR43798">
    <property type="entry name" value="MONOACYLGLYCEROL LIPASE"/>
    <property type="match status" value="1"/>
</dbReference>
<feature type="signal peptide" evidence="2">
    <location>
        <begin position="1"/>
        <end position="31"/>
    </location>
</feature>
<keyword evidence="2" id="KW-0732">Signal</keyword>
<evidence type="ECO:0000256" key="2">
    <source>
        <dbReference type="SAM" id="SignalP"/>
    </source>
</evidence>
<evidence type="ECO:0000313" key="4">
    <source>
        <dbReference type="EMBL" id="MBB3196997.1"/>
    </source>
</evidence>
<gene>
    <name evidence="4" type="ORF">FHS28_004422</name>
</gene>
<reference evidence="4 5" key="1">
    <citation type="submission" date="2020-08" db="EMBL/GenBank/DDBJ databases">
        <title>Genomic Encyclopedia of Type Strains, Phase III (KMG-III): the genomes of soil and plant-associated and newly described type strains.</title>
        <authorList>
            <person name="Whitman W."/>
        </authorList>
    </citation>
    <scope>NUCLEOTIDE SEQUENCE [LARGE SCALE GENOMIC DNA]</scope>
    <source>
        <strain evidence="4 5">CECT 7247</strain>
    </source>
</reference>
<dbReference type="PANTHER" id="PTHR43798:SF33">
    <property type="entry name" value="HYDROLASE, PUTATIVE (AFU_ORTHOLOGUE AFUA_2G14860)-RELATED"/>
    <property type="match status" value="1"/>
</dbReference>
<evidence type="ECO:0000259" key="3">
    <source>
        <dbReference type="Pfam" id="PF00561"/>
    </source>
</evidence>
<proteinExistence type="predicted"/>
<dbReference type="RefSeq" id="WP_088454145.1">
    <property type="nucleotide sequence ID" value="NZ_JACHXO010000010.1"/>
</dbReference>
<dbReference type="PRINTS" id="PR00111">
    <property type="entry name" value="ABHYDROLASE"/>
</dbReference>
<feature type="region of interest" description="Disordered" evidence="1">
    <location>
        <begin position="35"/>
        <end position="72"/>
    </location>
</feature>